<dbReference type="Gene3D" id="1.10.10.60">
    <property type="entry name" value="Homeodomain-like"/>
    <property type="match status" value="2"/>
</dbReference>
<dbReference type="PANTHER" id="PTHR43280">
    <property type="entry name" value="ARAC-FAMILY TRANSCRIPTIONAL REGULATOR"/>
    <property type="match status" value="1"/>
</dbReference>
<keyword evidence="6" id="KW-1185">Reference proteome</keyword>
<name>A0A842IZJ2_9FLAO</name>
<dbReference type="GO" id="GO:0043565">
    <property type="term" value="F:sequence-specific DNA binding"/>
    <property type="evidence" value="ECO:0007669"/>
    <property type="project" value="InterPro"/>
</dbReference>
<dbReference type="EMBL" id="JACLCP010000006">
    <property type="protein sequence ID" value="MBC2846677.1"/>
    <property type="molecule type" value="Genomic_DNA"/>
</dbReference>
<dbReference type="PROSITE" id="PS00041">
    <property type="entry name" value="HTH_ARAC_FAMILY_1"/>
    <property type="match status" value="1"/>
</dbReference>
<keyword evidence="3" id="KW-0804">Transcription</keyword>
<evidence type="ECO:0000313" key="6">
    <source>
        <dbReference type="Proteomes" id="UP000533900"/>
    </source>
</evidence>
<evidence type="ECO:0000256" key="3">
    <source>
        <dbReference type="ARBA" id="ARBA00023163"/>
    </source>
</evidence>
<sequence length="159" mass="18007">MSVAIYWLGYLGIYKFGIAEDRKNIRLQTSASMNSPKTDVTRNKHVLAFEELLKINRIYLDPNLTLDSVATNLNISSGHLSRIIKTELNTNFSDYINSYRVDQAKAYLKNPEFSKYTITAIGLEAGFNSKSAFYTAFKKATNKTPLAFKKHVLSQINIV</sequence>
<dbReference type="SMART" id="SM00342">
    <property type="entry name" value="HTH_ARAC"/>
    <property type="match status" value="1"/>
</dbReference>
<dbReference type="RefSeq" id="WP_185790382.1">
    <property type="nucleotide sequence ID" value="NZ_CANMIT010000007.1"/>
</dbReference>
<dbReference type="Pfam" id="PF12833">
    <property type="entry name" value="HTH_18"/>
    <property type="match status" value="1"/>
</dbReference>
<dbReference type="GO" id="GO:0003700">
    <property type="term" value="F:DNA-binding transcription factor activity"/>
    <property type="evidence" value="ECO:0007669"/>
    <property type="project" value="InterPro"/>
</dbReference>
<dbReference type="InterPro" id="IPR018062">
    <property type="entry name" value="HTH_AraC-typ_CS"/>
</dbReference>
<dbReference type="PANTHER" id="PTHR43280:SF29">
    <property type="entry name" value="ARAC-FAMILY TRANSCRIPTIONAL REGULATOR"/>
    <property type="match status" value="1"/>
</dbReference>
<reference evidence="5" key="1">
    <citation type="submission" date="2020-08" db="EMBL/GenBank/DDBJ databases">
        <title>Winogradskyella ouciana sp. nov., isolated from the hadal seawater of the Mariana Trench.</title>
        <authorList>
            <person name="He X."/>
        </authorList>
    </citation>
    <scope>NUCLEOTIDE SEQUENCE [LARGE SCALE GENOMIC DNA]</scope>
    <source>
        <strain evidence="5">KCTC 52348</strain>
    </source>
</reference>
<dbReference type="InterPro" id="IPR009057">
    <property type="entry name" value="Homeodomain-like_sf"/>
</dbReference>
<dbReference type="AlphaFoldDB" id="A0A842IZJ2"/>
<gene>
    <name evidence="5" type="ORF">H7F21_16340</name>
</gene>
<evidence type="ECO:0000256" key="1">
    <source>
        <dbReference type="ARBA" id="ARBA00023015"/>
    </source>
</evidence>
<evidence type="ECO:0000259" key="4">
    <source>
        <dbReference type="PROSITE" id="PS01124"/>
    </source>
</evidence>
<dbReference type="InterPro" id="IPR018060">
    <property type="entry name" value="HTH_AraC"/>
</dbReference>
<feature type="domain" description="HTH araC/xylS-type" evidence="4">
    <location>
        <begin position="50"/>
        <end position="151"/>
    </location>
</feature>
<proteinExistence type="predicted"/>
<organism evidence="5 6">
    <name type="scientific">Winogradskyella flava</name>
    <dbReference type="NCBI Taxonomy" id="1884876"/>
    <lineage>
        <taxon>Bacteria</taxon>
        <taxon>Pseudomonadati</taxon>
        <taxon>Bacteroidota</taxon>
        <taxon>Flavobacteriia</taxon>
        <taxon>Flavobacteriales</taxon>
        <taxon>Flavobacteriaceae</taxon>
        <taxon>Winogradskyella</taxon>
    </lineage>
</organism>
<comment type="caution">
    <text evidence="5">The sequence shown here is derived from an EMBL/GenBank/DDBJ whole genome shotgun (WGS) entry which is preliminary data.</text>
</comment>
<protein>
    <submittedName>
        <fullName evidence="5">Helix-turn-helix transcriptional regulator</fullName>
    </submittedName>
</protein>
<dbReference type="SUPFAM" id="SSF46689">
    <property type="entry name" value="Homeodomain-like"/>
    <property type="match status" value="1"/>
</dbReference>
<evidence type="ECO:0000256" key="2">
    <source>
        <dbReference type="ARBA" id="ARBA00023125"/>
    </source>
</evidence>
<dbReference type="Proteomes" id="UP000533900">
    <property type="component" value="Unassembled WGS sequence"/>
</dbReference>
<accession>A0A842IZJ2</accession>
<keyword evidence="2" id="KW-0238">DNA-binding</keyword>
<dbReference type="PROSITE" id="PS01124">
    <property type="entry name" value="HTH_ARAC_FAMILY_2"/>
    <property type="match status" value="1"/>
</dbReference>
<evidence type="ECO:0000313" key="5">
    <source>
        <dbReference type="EMBL" id="MBC2846677.1"/>
    </source>
</evidence>
<keyword evidence="1" id="KW-0805">Transcription regulation</keyword>